<keyword evidence="20" id="KW-1185">Reference proteome</keyword>
<evidence type="ECO:0000256" key="11">
    <source>
        <dbReference type="SAM" id="MobiDB-lite"/>
    </source>
</evidence>
<evidence type="ECO:0000256" key="1">
    <source>
        <dbReference type="ARBA" id="ARBA00005443"/>
    </source>
</evidence>
<feature type="region of interest" description="Disordered" evidence="11">
    <location>
        <begin position="237"/>
        <end position="290"/>
    </location>
</feature>
<name>A0A329SZH7_9STRA</name>
<dbReference type="GO" id="GO:1990429">
    <property type="term" value="C:peroxisomal importomer complex"/>
    <property type="evidence" value="ECO:0007669"/>
    <property type="project" value="TreeGrafter"/>
</dbReference>
<evidence type="ECO:0000313" key="20">
    <source>
        <dbReference type="Proteomes" id="UP000251314"/>
    </source>
</evidence>
<keyword evidence="5 10" id="KW-0472">Membrane</keyword>
<evidence type="ECO:0000256" key="2">
    <source>
        <dbReference type="ARBA" id="ARBA00022448"/>
    </source>
</evidence>
<keyword evidence="6 10" id="KW-0576">Peroxisome</keyword>
<evidence type="ECO:0000259" key="12">
    <source>
        <dbReference type="Pfam" id="PF04695"/>
    </source>
</evidence>
<dbReference type="Proteomes" id="UP000688947">
    <property type="component" value="Unassembled WGS sequence"/>
</dbReference>
<reference evidence="19 20" key="1">
    <citation type="submission" date="2018-01" db="EMBL/GenBank/DDBJ databases">
        <title>Draft genome of the strawberry crown rot pathogen Phytophthora cactorum.</title>
        <authorList>
            <person name="Armitage A.D."/>
            <person name="Lysoe E."/>
            <person name="Nellist C.F."/>
            <person name="Harrison R.J."/>
            <person name="Brurberg M.B."/>
        </authorList>
    </citation>
    <scope>NUCLEOTIDE SEQUENCE [LARGE SCALE GENOMIC DNA]</scope>
    <source>
        <strain evidence="19 20">10300</strain>
    </source>
</reference>
<dbReference type="Proteomes" id="UP000774804">
    <property type="component" value="Unassembled WGS sequence"/>
</dbReference>
<comment type="similarity">
    <text evidence="1 10">Belongs to the peroxin-14 family.</text>
</comment>
<comment type="function">
    <text evidence="10">Component of the PEX13-PEX14 docking complex, a translocon channel that specifically mediates the import of peroxisomal cargo proteins bound to PEX5 receptor. The PEX13-PEX14 docking complex forms a large import pore which can be opened to a diameter of about 9 nm. Mechanistically, PEX5 receptor along with cargo proteins associates with the PEX14 subunit of the PEX13-PEX14 docking complex in the cytosol, leading to the insertion of the receptor into the organelle membrane with the concomitant translocation of the cargo into the peroxisome matrix.</text>
</comment>
<dbReference type="InterPro" id="IPR036388">
    <property type="entry name" value="WH-like_DNA-bd_sf"/>
</dbReference>
<evidence type="ECO:0000313" key="13">
    <source>
        <dbReference type="EMBL" id="KAG2853224.1"/>
    </source>
</evidence>
<keyword evidence="3 10" id="KW-0653">Protein transport</keyword>
<evidence type="ECO:0000313" key="19">
    <source>
        <dbReference type="EMBL" id="RAW41985.1"/>
    </source>
</evidence>
<dbReference type="InterPro" id="IPR025655">
    <property type="entry name" value="PEX14"/>
</dbReference>
<dbReference type="AlphaFoldDB" id="A0A329SZH7"/>
<dbReference type="EMBL" id="RCMK01000471">
    <property type="protein sequence ID" value="KAG2926813.1"/>
    <property type="molecule type" value="Genomic_DNA"/>
</dbReference>
<feature type="compositionally biased region" description="Basic and acidic residues" evidence="11">
    <location>
        <begin position="270"/>
        <end position="286"/>
    </location>
</feature>
<dbReference type="EMBL" id="MJFZ01000022">
    <property type="protein sequence ID" value="RAW41985.1"/>
    <property type="molecule type" value="Genomic_DNA"/>
</dbReference>
<evidence type="ECO:0000313" key="17">
    <source>
        <dbReference type="EMBL" id="KAG3220302.1"/>
    </source>
</evidence>
<dbReference type="Proteomes" id="UP000735874">
    <property type="component" value="Unassembled WGS sequence"/>
</dbReference>
<dbReference type="EMBL" id="RCMI01000478">
    <property type="protein sequence ID" value="KAG2908988.1"/>
    <property type="molecule type" value="Genomic_DNA"/>
</dbReference>
<protein>
    <recommendedName>
        <fullName evidence="7 10">Peroxisomal membrane protein PEX14</fullName>
    </recommendedName>
    <alternativeName>
        <fullName evidence="8 10">Peroxin-14</fullName>
    </alternativeName>
</protein>
<feature type="domain" description="Peroxisome membrane anchor protein Pex14p N-terminal" evidence="12">
    <location>
        <begin position="9"/>
        <end position="49"/>
    </location>
</feature>
<dbReference type="VEuPathDB" id="FungiDB:PC110_g1835"/>
<dbReference type="InterPro" id="IPR006785">
    <property type="entry name" value="Pex14_N"/>
</dbReference>
<organism evidence="19 20">
    <name type="scientific">Phytophthora cactorum</name>
    <dbReference type="NCBI Taxonomy" id="29920"/>
    <lineage>
        <taxon>Eukaryota</taxon>
        <taxon>Sar</taxon>
        <taxon>Stramenopiles</taxon>
        <taxon>Oomycota</taxon>
        <taxon>Peronosporomycetes</taxon>
        <taxon>Peronosporales</taxon>
        <taxon>Peronosporaceae</taxon>
        <taxon>Phytophthora</taxon>
    </lineage>
</organism>
<gene>
    <name evidence="18" type="ORF">JG687_00014287</name>
    <name evidence="19" type="ORF">PC110_g1835</name>
    <name evidence="13" type="ORF">PC113_g14343</name>
    <name evidence="14" type="ORF">PC115_g13411</name>
    <name evidence="15" type="ORF">PC117_g14742</name>
    <name evidence="16" type="ORF">PC118_g14058</name>
    <name evidence="17" type="ORF">PC129_g8931</name>
</gene>
<comment type="caution">
    <text evidence="19">The sequence shown here is derived from an EMBL/GenBank/DDBJ whole genome shotgun (WGS) entry which is preliminary data.</text>
</comment>
<dbReference type="Proteomes" id="UP000251314">
    <property type="component" value="Unassembled WGS sequence"/>
</dbReference>
<dbReference type="PANTHER" id="PTHR23058:SF0">
    <property type="entry name" value="PEROXISOMAL MEMBRANE PROTEIN PEX14"/>
    <property type="match status" value="1"/>
</dbReference>
<dbReference type="GO" id="GO:0005102">
    <property type="term" value="F:signaling receptor binding"/>
    <property type="evidence" value="ECO:0007669"/>
    <property type="project" value="TreeGrafter"/>
</dbReference>
<evidence type="ECO:0000256" key="4">
    <source>
        <dbReference type="ARBA" id="ARBA00023010"/>
    </source>
</evidence>
<dbReference type="EMBL" id="RCMG01000492">
    <property type="protein sequence ID" value="KAG2853224.1"/>
    <property type="molecule type" value="Genomic_DNA"/>
</dbReference>
<evidence type="ECO:0000256" key="7">
    <source>
        <dbReference type="ARBA" id="ARBA00029502"/>
    </source>
</evidence>
<dbReference type="Gene3D" id="1.10.10.10">
    <property type="entry name" value="Winged helix-like DNA-binding domain superfamily/Winged helix DNA-binding domain"/>
    <property type="match status" value="1"/>
</dbReference>
<evidence type="ECO:0000313" key="16">
    <source>
        <dbReference type="EMBL" id="KAG2975223.1"/>
    </source>
</evidence>
<dbReference type="GO" id="GO:0016560">
    <property type="term" value="P:protein import into peroxisome matrix, docking"/>
    <property type="evidence" value="ECO:0007669"/>
    <property type="project" value="UniProtKB-UniRule"/>
</dbReference>
<accession>A0A329SZH7</accession>
<dbReference type="Proteomes" id="UP000697107">
    <property type="component" value="Unassembled WGS sequence"/>
</dbReference>
<evidence type="ECO:0000313" key="15">
    <source>
        <dbReference type="EMBL" id="KAG2926813.1"/>
    </source>
</evidence>
<dbReference type="Proteomes" id="UP000760860">
    <property type="component" value="Unassembled WGS sequence"/>
</dbReference>
<evidence type="ECO:0000313" key="14">
    <source>
        <dbReference type="EMBL" id="KAG2908988.1"/>
    </source>
</evidence>
<evidence type="ECO:0000256" key="9">
    <source>
        <dbReference type="ARBA" id="ARBA00046271"/>
    </source>
</evidence>
<evidence type="ECO:0000313" key="18">
    <source>
        <dbReference type="EMBL" id="KAG6950386.1"/>
    </source>
</evidence>
<reference evidence="18" key="3">
    <citation type="submission" date="2021-01" db="EMBL/GenBank/DDBJ databases">
        <title>Phytophthora aleatoria, a newly-described species from Pinus radiata is distinct from Phytophthora cactorum isolates based on comparative genomics.</title>
        <authorList>
            <person name="Mcdougal R."/>
            <person name="Panda P."/>
            <person name="Williams N."/>
            <person name="Studholme D.J."/>
        </authorList>
    </citation>
    <scope>NUCLEOTIDE SEQUENCE</scope>
    <source>
        <strain evidence="18">NZFS 3830</strain>
    </source>
</reference>
<keyword evidence="2 10" id="KW-0813">Transport</keyword>
<comment type="subcellular location">
    <subcellularLocation>
        <location evidence="9 10">Peroxisome membrane</location>
    </subcellularLocation>
</comment>
<keyword evidence="4" id="KW-0811">Translocation</keyword>
<dbReference type="Pfam" id="PF04695">
    <property type="entry name" value="Pex14_N"/>
    <property type="match status" value="1"/>
</dbReference>
<evidence type="ECO:0000256" key="10">
    <source>
        <dbReference type="RuleBase" id="RU367032"/>
    </source>
</evidence>
<dbReference type="EMBL" id="RCML01000501">
    <property type="protein sequence ID" value="KAG2975223.1"/>
    <property type="molecule type" value="Genomic_DNA"/>
</dbReference>
<reference evidence="13" key="2">
    <citation type="submission" date="2018-10" db="EMBL/GenBank/DDBJ databases">
        <title>Effector identification in a new, highly contiguous assembly of the strawberry crown rot pathogen Phytophthora cactorum.</title>
        <authorList>
            <person name="Armitage A.D."/>
            <person name="Nellist C.F."/>
            <person name="Bates H."/>
            <person name="Vickerstaff R.J."/>
            <person name="Harrison R.J."/>
        </authorList>
    </citation>
    <scope>NUCLEOTIDE SEQUENCE</scope>
    <source>
        <strain evidence="13">15-7</strain>
        <strain evidence="14">4032</strain>
        <strain evidence="15">4040</strain>
        <strain evidence="16">P415</strain>
        <strain evidence="17">P421</strain>
    </source>
</reference>
<dbReference type="Proteomes" id="UP000736787">
    <property type="component" value="Unassembled WGS sequence"/>
</dbReference>
<evidence type="ECO:0000256" key="8">
    <source>
        <dbReference type="ARBA" id="ARBA00029691"/>
    </source>
</evidence>
<evidence type="ECO:0000256" key="5">
    <source>
        <dbReference type="ARBA" id="ARBA00023136"/>
    </source>
</evidence>
<evidence type="ECO:0000256" key="3">
    <source>
        <dbReference type="ARBA" id="ARBA00022927"/>
    </source>
</evidence>
<dbReference type="PANTHER" id="PTHR23058">
    <property type="entry name" value="PEROXISOMAL MEMBRANE PROTEIN PEX14"/>
    <property type="match status" value="1"/>
</dbReference>
<sequence length="319" mass="35739">MAALRDLSLLQKCEDFLLHPTVRALSLAQRVDFLEKKGLSPEEITQCLKSVERRNGLSQLAHRTAEGLVEMKPSGSEVAASASPFQLLQFVVKKYGLVTLLLALLGYGYAQFRRRKTQQLLLQHEADKTHRQKRMHLRVEALLAVVKDQQAQYNQAAGLLRARVSKYLAAQQAATKQPKASASATQFTRGLELQALQSELMELKCTVLDTYLQPRVVNKVVEVTKEIPIILRPAETQGMEESTEQVARGKVVATSRKSTKKHHQTVPDASQRESRAEKQSGIRDQTEMSSEEIAELFERGQVEEELSTAGSYRVLFATQ</sequence>
<dbReference type="EMBL" id="RCMV01000270">
    <property type="protein sequence ID" value="KAG3220302.1"/>
    <property type="molecule type" value="Genomic_DNA"/>
</dbReference>
<proteinExistence type="inferred from homology"/>
<dbReference type="GO" id="GO:0005778">
    <property type="term" value="C:peroxisomal membrane"/>
    <property type="evidence" value="ECO:0007669"/>
    <property type="project" value="UniProtKB-SubCell"/>
</dbReference>
<dbReference type="EMBL" id="JAENGZ010001137">
    <property type="protein sequence ID" value="KAG6950386.1"/>
    <property type="molecule type" value="Genomic_DNA"/>
</dbReference>
<dbReference type="OrthoDB" id="441517at2759"/>
<evidence type="ECO:0000256" key="6">
    <source>
        <dbReference type="ARBA" id="ARBA00023140"/>
    </source>
</evidence>